<dbReference type="PANTHER" id="PTHR24637:SF388">
    <property type="entry name" value="NEMATODE CUTICLE COLLAGEN N-TERMINAL DOMAIN-CONTAINING PROTEIN"/>
    <property type="match status" value="1"/>
</dbReference>
<proteinExistence type="predicted"/>
<comment type="caution">
    <text evidence="3">The sequence shown here is derived from an EMBL/GenBank/DDBJ whole genome shotgun (WGS) entry which is preliminary data.</text>
</comment>
<dbReference type="EMBL" id="JBHTLU010000031">
    <property type="protein sequence ID" value="MFD1223088.1"/>
    <property type="molecule type" value="Genomic_DNA"/>
</dbReference>
<keyword evidence="4" id="KW-1185">Reference proteome</keyword>
<name>A0ABW3UQB3_9BACL</name>
<reference evidence="4" key="1">
    <citation type="journal article" date="2019" name="Int. J. Syst. Evol. Microbiol.">
        <title>The Global Catalogue of Microorganisms (GCM) 10K type strain sequencing project: providing services to taxonomists for standard genome sequencing and annotation.</title>
        <authorList>
            <consortium name="The Broad Institute Genomics Platform"/>
            <consortium name="The Broad Institute Genome Sequencing Center for Infectious Disease"/>
            <person name="Wu L."/>
            <person name="Ma J."/>
        </authorList>
    </citation>
    <scope>NUCLEOTIDE SEQUENCE [LARGE SCALE GENOMIC DNA]</scope>
    <source>
        <strain evidence="4">CCUG 53270</strain>
    </source>
</reference>
<evidence type="ECO:0000313" key="3">
    <source>
        <dbReference type="EMBL" id="MFD1223088.1"/>
    </source>
</evidence>
<evidence type="ECO:0000313" key="4">
    <source>
        <dbReference type="Proteomes" id="UP001597180"/>
    </source>
</evidence>
<sequence length="279" mass="29667">MRRNPARKQKHQPLLKKRMKLKASKKKIKLCIRRPKRKVEKKDPKRKRSRTCRWIYRLPGGRGSRGPQGEQGPQGIPGLPGPQGEQGPQGIPGPHGPQGERGPQGIPGAPGPQGERGPQGIPGAPGPQGPQGIPGPPGPQGEQGLQGIPGPQGLQGIQGEPGPAGPPGPLPEITIIPAASRYYYLVESDLSSTEPIEIPAELFTNDAGEPAALFQGIGPSSYNSLFINGILQTSDVYSLSPTTLTLNTSDTTIYRGTPIILEIIQLSAVVTYKEITTNR</sequence>
<feature type="region of interest" description="Disordered" evidence="1">
    <location>
        <begin position="1"/>
        <end position="172"/>
    </location>
</feature>
<feature type="domain" description="DUF4183" evidence="2">
    <location>
        <begin position="200"/>
        <end position="263"/>
    </location>
</feature>
<dbReference type="Gene3D" id="1.20.5.320">
    <property type="entry name" value="6-Phosphogluconate Dehydrogenase, domain 3"/>
    <property type="match status" value="1"/>
</dbReference>
<gene>
    <name evidence="3" type="ORF">ACFQ4B_23490</name>
</gene>
<dbReference type="RefSeq" id="WP_345589110.1">
    <property type="nucleotide sequence ID" value="NZ_BAABJG010000015.1"/>
</dbReference>
<feature type="compositionally biased region" description="Low complexity" evidence="1">
    <location>
        <begin position="140"/>
        <end position="161"/>
    </location>
</feature>
<evidence type="ECO:0000256" key="1">
    <source>
        <dbReference type="SAM" id="MobiDB-lite"/>
    </source>
</evidence>
<dbReference type="PANTHER" id="PTHR24637">
    <property type="entry name" value="COLLAGEN"/>
    <property type="match status" value="1"/>
</dbReference>
<evidence type="ECO:0000259" key="2">
    <source>
        <dbReference type="Pfam" id="PF13799"/>
    </source>
</evidence>
<feature type="compositionally biased region" description="Low complexity" evidence="1">
    <location>
        <begin position="67"/>
        <end position="89"/>
    </location>
</feature>
<accession>A0ABW3UQB3</accession>
<protein>
    <submittedName>
        <fullName evidence="3">DUF4183 domain-containing protein</fullName>
    </submittedName>
</protein>
<dbReference type="InterPro" id="IPR025237">
    <property type="entry name" value="DUF4183"/>
</dbReference>
<organism evidence="3 4">
    <name type="scientific">Paenibacillus vulneris</name>
    <dbReference type="NCBI Taxonomy" id="1133364"/>
    <lineage>
        <taxon>Bacteria</taxon>
        <taxon>Bacillati</taxon>
        <taxon>Bacillota</taxon>
        <taxon>Bacilli</taxon>
        <taxon>Bacillales</taxon>
        <taxon>Paenibacillaceae</taxon>
        <taxon>Paenibacillus</taxon>
    </lineage>
</organism>
<feature type="compositionally biased region" description="Basic residues" evidence="1">
    <location>
        <begin position="1"/>
        <end position="51"/>
    </location>
</feature>
<dbReference type="Pfam" id="PF13799">
    <property type="entry name" value="DUF4183"/>
    <property type="match status" value="1"/>
</dbReference>
<feature type="compositionally biased region" description="Pro residues" evidence="1">
    <location>
        <begin position="124"/>
        <end position="139"/>
    </location>
</feature>
<dbReference type="Proteomes" id="UP001597180">
    <property type="component" value="Unassembled WGS sequence"/>
</dbReference>